<gene>
    <name evidence="1" type="ORF">CDAR_12641</name>
</gene>
<proteinExistence type="predicted"/>
<organism evidence="1 2">
    <name type="scientific">Caerostris darwini</name>
    <dbReference type="NCBI Taxonomy" id="1538125"/>
    <lineage>
        <taxon>Eukaryota</taxon>
        <taxon>Metazoa</taxon>
        <taxon>Ecdysozoa</taxon>
        <taxon>Arthropoda</taxon>
        <taxon>Chelicerata</taxon>
        <taxon>Arachnida</taxon>
        <taxon>Araneae</taxon>
        <taxon>Araneomorphae</taxon>
        <taxon>Entelegynae</taxon>
        <taxon>Araneoidea</taxon>
        <taxon>Araneidae</taxon>
        <taxon>Caerostris</taxon>
    </lineage>
</organism>
<reference evidence="1 2" key="1">
    <citation type="submission" date="2021-06" db="EMBL/GenBank/DDBJ databases">
        <title>Caerostris darwini draft genome.</title>
        <authorList>
            <person name="Kono N."/>
            <person name="Arakawa K."/>
        </authorList>
    </citation>
    <scope>NUCLEOTIDE SEQUENCE [LARGE SCALE GENOMIC DNA]</scope>
</reference>
<evidence type="ECO:0000313" key="1">
    <source>
        <dbReference type="EMBL" id="GIY14702.1"/>
    </source>
</evidence>
<comment type="caution">
    <text evidence="1">The sequence shown here is derived from an EMBL/GenBank/DDBJ whole genome shotgun (WGS) entry which is preliminary data.</text>
</comment>
<accession>A0AAV4R2T8</accession>
<evidence type="ECO:0000313" key="2">
    <source>
        <dbReference type="Proteomes" id="UP001054837"/>
    </source>
</evidence>
<name>A0AAV4R2T8_9ARAC</name>
<keyword evidence="2" id="KW-1185">Reference proteome</keyword>
<dbReference type="Proteomes" id="UP001054837">
    <property type="component" value="Unassembled WGS sequence"/>
</dbReference>
<dbReference type="AlphaFoldDB" id="A0AAV4R2T8"/>
<protein>
    <submittedName>
        <fullName evidence="1">Uncharacterized protein</fullName>
    </submittedName>
</protein>
<dbReference type="EMBL" id="BPLQ01005401">
    <property type="protein sequence ID" value="GIY14702.1"/>
    <property type="molecule type" value="Genomic_DNA"/>
</dbReference>
<sequence length="196" mass="21835">MFRGISQMDDLLRTIADFRNNFEADFPTNHEFRSTTLNGPLQGHLEVPDPGAAIEVEMTNSPLTTVPLYNLEADHCQQITAAEAHLKDKKKAKDMIMRFIDQQQILIDSGIVEPSSLKASMDALKKAETAVADSEKRKGRQSIKCISNVMLCCQRPAIAPSIRAITESTLPSANSKQPYCRYRQGVNLSSLRQNDL</sequence>